<proteinExistence type="predicted"/>
<evidence type="ECO:0000313" key="2">
    <source>
        <dbReference type="Proteomes" id="UP000538666"/>
    </source>
</evidence>
<accession>A0A841K0Q6</accession>
<dbReference type="EMBL" id="JACHEK010000003">
    <property type="protein sequence ID" value="MBB6143824.1"/>
    <property type="molecule type" value="Genomic_DNA"/>
</dbReference>
<dbReference type="OrthoDB" id="315686at2"/>
<name>A0A841K0Q6_9BACT</name>
<evidence type="ECO:0000313" key="1">
    <source>
        <dbReference type="EMBL" id="MBB6143824.1"/>
    </source>
</evidence>
<sequence length="106" mass="12051">MVKRITAIQPPCLIRFEVTDQCLGIEGCVVARGGSYMIERNGDGADIVLTTRYSAYLHPRFLWNPLEKLVTGQLHRHILNGMRSSRSEISCDVRLPAERPPIPERY</sequence>
<dbReference type="Proteomes" id="UP000538666">
    <property type="component" value="Unassembled WGS sequence"/>
</dbReference>
<gene>
    <name evidence="1" type="ORF">HNQ77_001773</name>
</gene>
<protein>
    <submittedName>
        <fullName evidence="1">Uncharacterized protein</fullName>
    </submittedName>
</protein>
<keyword evidence="2" id="KW-1185">Reference proteome</keyword>
<organism evidence="1 2">
    <name type="scientific">Silvibacterium bohemicum</name>
    <dbReference type="NCBI Taxonomy" id="1577686"/>
    <lineage>
        <taxon>Bacteria</taxon>
        <taxon>Pseudomonadati</taxon>
        <taxon>Acidobacteriota</taxon>
        <taxon>Terriglobia</taxon>
        <taxon>Terriglobales</taxon>
        <taxon>Acidobacteriaceae</taxon>
        <taxon>Silvibacterium</taxon>
    </lineage>
</organism>
<comment type="caution">
    <text evidence="1">The sequence shown here is derived from an EMBL/GenBank/DDBJ whole genome shotgun (WGS) entry which is preliminary data.</text>
</comment>
<dbReference type="AlphaFoldDB" id="A0A841K0Q6"/>
<reference evidence="1 2" key="1">
    <citation type="submission" date="2020-08" db="EMBL/GenBank/DDBJ databases">
        <title>Genomic Encyclopedia of Type Strains, Phase IV (KMG-IV): sequencing the most valuable type-strain genomes for metagenomic binning, comparative biology and taxonomic classification.</title>
        <authorList>
            <person name="Goeker M."/>
        </authorList>
    </citation>
    <scope>NUCLEOTIDE SEQUENCE [LARGE SCALE GENOMIC DNA]</scope>
    <source>
        <strain evidence="1 2">DSM 103733</strain>
    </source>
</reference>